<evidence type="ECO:0000313" key="3">
    <source>
        <dbReference type="Proteomes" id="UP000236723"/>
    </source>
</evidence>
<name>A0A1H5TBC6_9ACTN</name>
<protein>
    <submittedName>
        <fullName evidence="2">Uncharacterized protein</fullName>
    </submittedName>
</protein>
<feature type="region of interest" description="Disordered" evidence="1">
    <location>
        <begin position="190"/>
        <end position="210"/>
    </location>
</feature>
<accession>A0A1H5TBC6</accession>
<dbReference type="EMBL" id="FNVO01000001">
    <property type="protein sequence ID" value="SEF59297.1"/>
    <property type="molecule type" value="Genomic_DNA"/>
</dbReference>
<gene>
    <name evidence="2" type="ORF">SAMN04489712_101529</name>
</gene>
<sequence length="361" mass="39147">MPGAVLGRALGRARHQGERDPEFGGTGQRAAQDSGEHPGVVQGVVRPPLPDAVVGGQCAQPHVGSGRSDPPVQCQRAQPPLDRQPQTGPGEFTRQEVVVERRVVRDHHPAFEHRRDPLGDLVERRGTPQPLGGQPVDVHRAGVAAGVEQCGELLDGLAVRPEREHRQRQHTVLGGPQAGRLDVHERPVVGVGERPGHVPDGGELGHGGKDARTVRRYGWEQGHSFTLPRPREDGRDLQRLPLGLTRRRRLAGFPGFLDAVTNGRRTAATAAPLFTSVNRSVRACRRIRWPSHRLGWTRRSMGREKSSCSGAVSAQHEIPDAGSGRSGDRFGRACRNGPTSGAERWSDVPPRFSPLLGRLPG</sequence>
<feature type="region of interest" description="Disordered" evidence="1">
    <location>
        <begin position="1"/>
        <end position="91"/>
    </location>
</feature>
<dbReference type="Proteomes" id="UP000236723">
    <property type="component" value="Unassembled WGS sequence"/>
</dbReference>
<evidence type="ECO:0000256" key="1">
    <source>
        <dbReference type="SAM" id="MobiDB-lite"/>
    </source>
</evidence>
<feature type="region of interest" description="Disordered" evidence="1">
    <location>
        <begin position="307"/>
        <end position="361"/>
    </location>
</feature>
<dbReference type="AlphaFoldDB" id="A0A1H5TBC6"/>
<keyword evidence="3" id="KW-1185">Reference proteome</keyword>
<organism evidence="2 3">
    <name type="scientific">Thermomonospora echinospora</name>
    <dbReference type="NCBI Taxonomy" id="1992"/>
    <lineage>
        <taxon>Bacteria</taxon>
        <taxon>Bacillati</taxon>
        <taxon>Actinomycetota</taxon>
        <taxon>Actinomycetes</taxon>
        <taxon>Streptosporangiales</taxon>
        <taxon>Thermomonosporaceae</taxon>
        <taxon>Thermomonospora</taxon>
    </lineage>
</organism>
<proteinExistence type="predicted"/>
<reference evidence="3" key="1">
    <citation type="submission" date="2016-10" db="EMBL/GenBank/DDBJ databases">
        <authorList>
            <person name="Varghese N."/>
            <person name="Submissions S."/>
        </authorList>
    </citation>
    <scope>NUCLEOTIDE SEQUENCE [LARGE SCALE GENOMIC DNA]</scope>
    <source>
        <strain evidence="3">DSM 43163</strain>
    </source>
</reference>
<evidence type="ECO:0000313" key="2">
    <source>
        <dbReference type="EMBL" id="SEF59297.1"/>
    </source>
</evidence>